<keyword evidence="1" id="KW-0732">Signal</keyword>
<dbReference type="EMBL" id="CP011144">
    <property type="protein sequence ID" value="AKC87955.1"/>
    <property type="molecule type" value="Genomic_DNA"/>
</dbReference>
<reference evidence="2 3" key="1">
    <citation type="journal article" date="2015" name="Genome Announc.">
        <title>Complete Genome Sequence of Pseudoxanthomonas suwonensis Strain J1, a Cellulose-Degrading Bacterium Isolated from Leaf- and Wood-Enriched Soil.</title>
        <authorList>
            <person name="Hou L."/>
            <person name="Jiang J."/>
            <person name="Xu Z."/>
            <person name="Zhou Y."/>
            <person name="Leung F.C."/>
        </authorList>
    </citation>
    <scope>NUCLEOTIDE SEQUENCE [LARGE SCALE GENOMIC DNA]</scope>
    <source>
        <strain evidence="2 3">J1</strain>
    </source>
</reference>
<accession>A0A0E3UPM0</accession>
<protein>
    <recommendedName>
        <fullName evidence="4">Secreted protein</fullName>
    </recommendedName>
</protein>
<gene>
    <name evidence="2" type="ORF">WQ53_15445</name>
</gene>
<evidence type="ECO:0000313" key="3">
    <source>
        <dbReference type="Proteomes" id="UP000033067"/>
    </source>
</evidence>
<evidence type="ECO:0008006" key="4">
    <source>
        <dbReference type="Google" id="ProtNLM"/>
    </source>
</evidence>
<dbReference type="Proteomes" id="UP000033067">
    <property type="component" value="Chromosome"/>
</dbReference>
<evidence type="ECO:0000256" key="1">
    <source>
        <dbReference type="SAM" id="SignalP"/>
    </source>
</evidence>
<name>A0A0E3UPM0_9GAMM</name>
<feature type="chain" id="PRO_5002413271" description="Secreted protein" evidence="1">
    <location>
        <begin position="25"/>
        <end position="212"/>
    </location>
</feature>
<organism evidence="2 3">
    <name type="scientific">Pseudoxanthomonas suwonensis</name>
    <dbReference type="NCBI Taxonomy" id="314722"/>
    <lineage>
        <taxon>Bacteria</taxon>
        <taxon>Pseudomonadati</taxon>
        <taxon>Pseudomonadota</taxon>
        <taxon>Gammaproteobacteria</taxon>
        <taxon>Lysobacterales</taxon>
        <taxon>Lysobacteraceae</taxon>
        <taxon>Pseudoxanthomonas</taxon>
    </lineage>
</organism>
<evidence type="ECO:0000313" key="2">
    <source>
        <dbReference type="EMBL" id="AKC87955.1"/>
    </source>
</evidence>
<sequence length="212" mass="23076">MAGFGMSRVAAVALASCLGMVAQAAELRGVQVLAHTGPEYSFSGWRSEGPPPRALDVHLELGDQIYGATLQLEPERPGGRYRVQVQYETSMGLAAGGPHLDLLDWKHCNSAWMPAQSSEPLSFVLPTPTPEQQSCFPDYTREELEQAVRALGLRMGNPALAEAWLDDLHGVTSDIGVYPFVEIGRVRVKLEVERGGDWDEIAVLTFLPPMGC</sequence>
<dbReference type="PATRIC" id="fig|314722.6.peg.3344"/>
<feature type="signal peptide" evidence="1">
    <location>
        <begin position="1"/>
        <end position="24"/>
    </location>
</feature>
<dbReference type="KEGG" id="psuw:WQ53_15445"/>
<dbReference type="AlphaFoldDB" id="A0A0E3UPM0"/>
<keyword evidence="3" id="KW-1185">Reference proteome</keyword>
<proteinExistence type="predicted"/>